<dbReference type="PANTHER" id="PTHR36842:SF1">
    <property type="entry name" value="PROTEIN TOLB"/>
    <property type="match status" value="1"/>
</dbReference>
<reference evidence="2 3" key="1">
    <citation type="submission" date="2018-03" db="EMBL/GenBank/DDBJ databases">
        <title>Phenotypic and genomic properties of Cyclonatronum proteinivorum gen. nov., sp. nov., a haloalkaliphilic bacteroidete from soda lakes possessing Na+-translocating rhodopsin.</title>
        <authorList>
            <person name="Toshchakov S.V."/>
            <person name="Korzhenkov A."/>
            <person name="Samarov N.I."/>
            <person name="Kublanov I.V."/>
            <person name="Muntyan M.S."/>
            <person name="Sorokin D.Y."/>
        </authorList>
    </citation>
    <scope>NUCLEOTIDE SEQUENCE [LARGE SCALE GENOMIC DNA]</scope>
    <source>
        <strain evidence="2 3">Omega</strain>
    </source>
</reference>
<dbReference type="KEGG" id="cprv:CYPRO_2915"/>
<dbReference type="Gene3D" id="2.120.10.30">
    <property type="entry name" value="TolB, C-terminal domain"/>
    <property type="match status" value="2"/>
</dbReference>
<comment type="similarity">
    <text evidence="1">Belongs to the TolB family.</text>
</comment>
<dbReference type="AlphaFoldDB" id="A0A345UNV1"/>
<proteinExistence type="inferred from homology"/>
<dbReference type="Proteomes" id="UP000254808">
    <property type="component" value="Chromosome"/>
</dbReference>
<protein>
    <submittedName>
        <fullName evidence="2">WD40-like Beta Propeller Repeat</fullName>
    </submittedName>
</protein>
<sequence length="293" mass="32707">MVTSFIGCNLTDTYELDPEVVSVPADEHPAWSPDGRYIAFNHINPAADENTSSRGLYLLNLENGERRLIIEGSARNPDWSPDGEWIIFNSGDIFKIRPNGTELTRLTGQGMSFFPRWSPDGNTISYGKSGTGSGLWFFHLPDSTYQRFGFGASPADWSPDGTHIVYSALDQFEDPVSARGQIWVADTANTVSTQLTTNKYRNRHASWSPDGNWITWPTDKGGRSSGLNVMRADGSGQKELLAIELDNTINLRIRPSWSPDSERIVFSKPNADESKIVLWTINRDRSGLEQLTF</sequence>
<keyword evidence="3" id="KW-1185">Reference proteome</keyword>
<dbReference type="InterPro" id="IPR011659">
    <property type="entry name" value="WD40"/>
</dbReference>
<evidence type="ECO:0000313" key="3">
    <source>
        <dbReference type="Proteomes" id="UP000254808"/>
    </source>
</evidence>
<dbReference type="InterPro" id="IPR011042">
    <property type="entry name" value="6-blade_b-propeller_TolB-like"/>
</dbReference>
<dbReference type="EMBL" id="CP027806">
    <property type="protein sequence ID" value="AXJ02153.1"/>
    <property type="molecule type" value="Genomic_DNA"/>
</dbReference>
<gene>
    <name evidence="2" type="ORF">CYPRO_2915</name>
</gene>
<evidence type="ECO:0000313" key="2">
    <source>
        <dbReference type="EMBL" id="AXJ02153.1"/>
    </source>
</evidence>
<accession>A0A345UNV1</accession>
<dbReference type="SUPFAM" id="SSF82171">
    <property type="entry name" value="DPP6 N-terminal domain-like"/>
    <property type="match status" value="1"/>
</dbReference>
<name>A0A345UNV1_9BACT</name>
<dbReference type="PANTHER" id="PTHR36842">
    <property type="entry name" value="PROTEIN TOLB HOMOLOG"/>
    <property type="match status" value="1"/>
</dbReference>
<organism evidence="2 3">
    <name type="scientific">Cyclonatronum proteinivorum</name>
    <dbReference type="NCBI Taxonomy" id="1457365"/>
    <lineage>
        <taxon>Bacteria</taxon>
        <taxon>Pseudomonadati</taxon>
        <taxon>Balneolota</taxon>
        <taxon>Balneolia</taxon>
        <taxon>Balneolales</taxon>
        <taxon>Cyclonatronaceae</taxon>
        <taxon>Cyclonatronum</taxon>
    </lineage>
</organism>
<dbReference type="Pfam" id="PF07676">
    <property type="entry name" value="PD40"/>
    <property type="match status" value="5"/>
</dbReference>
<evidence type="ECO:0000256" key="1">
    <source>
        <dbReference type="ARBA" id="ARBA00009820"/>
    </source>
</evidence>